<protein>
    <submittedName>
        <fullName evidence="1">Uncharacterized protein</fullName>
    </submittedName>
</protein>
<reference evidence="1 2" key="1">
    <citation type="submission" date="2019-08" db="EMBL/GenBank/DDBJ databases">
        <title>Gluconobacter frateurii HD924 genome.</title>
        <authorList>
            <person name="Liu Y."/>
            <person name="Zhang P."/>
        </authorList>
    </citation>
    <scope>NUCLEOTIDE SEQUENCE [LARGE SCALE GENOMIC DNA]</scope>
    <source>
        <strain evidence="1 2">HD924</strain>
    </source>
</reference>
<dbReference type="AlphaFoldDB" id="A0AAP9EP47"/>
<name>A0AAP9EP47_GLUTH</name>
<dbReference type="Proteomes" id="UP000323560">
    <property type="component" value="Chromosome"/>
</dbReference>
<evidence type="ECO:0000313" key="2">
    <source>
        <dbReference type="Proteomes" id="UP000323560"/>
    </source>
</evidence>
<sequence length="89" mass="10195">MCVGHFIGTSWQEREERILSEQAGYLQDDKTIDRLEEAIVRIASAMEQQARAREEREREARSAPDLPEIAANIDALCVRIRGILERKGE</sequence>
<evidence type="ECO:0000313" key="1">
    <source>
        <dbReference type="EMBL" id="QEH94943.1"/>
    </source>
</evidence>
<proteinExistence type="predicted"/>
<gene>
    <name evidence="1" type="ORF">FXF46_00735</name>
</gene>
<accession>A0AAP9EP47</accession>
<dbReference type="RefSeq" id="WP_148619209.1">
    <property type="nucleotide sequence ID" value="NZ_CP043043.1"/>
</dbReference>
<dbReference type="KEGG" id="gti:FXF46_00735"/>
<dbReference type="EMBL" id="CP043043">
    <property type="protein sequence ID" value="QEH94943.1"/>
    <property type="molecule type" value="Genomic_DNA"/>
</dbReference>
<organism evidence="1 2">
    <name type="scientific">Gluconobacter thailandicus</name>
    <dbReference type="NCBI Taxonomy" id="257438"/>
    <lineage>
        <taxon>Bacteria</taxon>
        <taxon>Pseudomonadati</taxon>
        <taxon>Pseudomonadota</taxon>
        <taxon>Alphaproteobacteria</taxon>
        <taxon>Acetobacterales</taxon>
        <taxon>Acetobacteraceae</taxon>
        <taxon>Gluconobacter</taxon>
    </lineage>
</organism>